<evidence type="ECO:0000313" key="1">
    <source>
        <dbReference type="EMBL" id="KAJ8384077.1"/>
    </source>
</evidence>
<accession>A0AAD7RHB1</accession>
<dbReference type="AlphaFoldDB" id="A0AAD7RHB1"/>
<dbReference type="EMBL" id="JAINUG010000279">
    <property type="protein sequence ID" value="KAJ8384077.1"/>
    <property type="molecule type" value="Genomic_DNA"/>
</dbReference>
<reference evidence="1" key="1">
    <citation type="journal article" date="2023" name="Science">
        <title>Genome structures resolve the early diversification of teleost fishes.</title>
        <authorList>
            <person name="Parey E."/>
            <person name="Louis A."/>
            <person name="Montfort J."/>
            <person name="Bouchez O."/>
            <person name="Roques C."/>
            <person name="Iampietro C."/>
            <person name="Lluch J."/>
            <person name="Castinel A."/>
            <person name="Donnadieu C."/>
            <person name="Desvignes T."/>
            <person name="Floi Bucao C."/>
            <person name="Jouanno E."/>
            <person name="Wen M."/>
            <person name="Mejri S."/>
            <person name="Dirks R."/>
            <person name="Jansen H."/>
            <person name="Henkel C."/>
            <person name="Chen W.J."/>
            <person name="Zahm M."/>
            <person name="Cabau C."/>
            <person name="Klopp C."/>
            <person name="Thompson A.W."/>
            <person name="Robinson-Rechavi M."/>
            <person name="Braasch I."/>
            <person name="Lecointre G."/>
            <person name="Bobe J."/>
            <person name="Postlethwait J.H."/>
            <person name="Berthelot C."/>
            <person name="Roest Crollius H."/>
            <person name="Guiguen Y."/>
        </authorList>
    </citation>
    <scope>NUCLEOTIDE SEQUENCE</scope>
    <source>
        <strain evidence="1">NC1722</strain>
    </source>
</reference>
<organism evidence="1 2">
    <name type="scientific">Aldrovandia affinis</name>
    <dbReference type="NCBI Taxonomy" id="143900"/>
    <lineage>
        <taxon>Eukaryota</taxon>
        <taxon>Metazoa</taxon>
        <taxon>Chordata</taxon>
        <taxon>Craniata</taxon>
        <taxon>Vertebrata</taxon>
        <taxon>Euteleostomi</taxon>
        <taxon>Actinopterygii</taxon>
        <taxon>Neopterygii</taxon>
        <taxon>Teleostei</taxon>
        <taxon>Notacanthiformes</taxon>
        <taxon>Halosauridae</taxon>
        <taxon>Aldrovandia</taxon>
    </lineage>
</organism>
<name>A0AAD7RHB1_9TELE</name>
<comment type="caution">
    <text evidence="1">The sequence shown here is derived from an EMBL/GenBank/DDBJ whole genome shotgun (WGS) entry which is preliminary data.</text>
</comment>
<evidence type="ECO:0000313" key="2">
    <source>
        <dbReference type="Proteomes" id="UP001221898"/>
    </source>
</evidence>
<sequence length="91" mass="9846">MGTMEVRAAVACLAEASEQLVRALCREPRRGRCQDSARYGADDSGRLIGLPLQLPSSANVLLRAPEDTAVTPAAHFYLCFNVLTFHSDALL</sequence>
<keyword evidence="2" id="KW-1185">Reference proteome</keyword>
<protein>
    <submittedName>
        <fullName evidence="1">Uncharacterized protein</fullName>
    </submittedName>
</protein>
<dbReference type="Proteomes" id="UP001221898">
    <property type="component" value="Unassembled WGS sequence"/>
</dbReference>
<proteinExistence type="predicted"/>
<gene>
    <name evidence="1" type="ORF">AAFF_G00208680</name>
</gene>